<gene>
    <name evidence="2" type="ORF">SAMN04488092_10210</name>
</gene>
<evidence type="ECO:0000256" key="1">
    <source>
        <dbReference type="SAM" id="Phobius"/>
    </source>
</evidence>
<dbReference type="RefSeq" id="WP_090267923.1">
    <property type="nucleotide sequence ID" value="NZ_FOEP01000002.1"/>
</dbReference>
<protein>
    <submittedName>
        <fullName evidence="2">Uncharacterized protein</fullName>
    </submittedName>
</protein>
<dbReference type="OrthoDB" id="9795505at2"/>
<dbReference type="STRING" id="657014.SAMN04488092_10210"/>
<evidence type="ECO:0000313" key="2">
    <source>
        <dbReference type="EMBL" id="SEP71768.1"/>
    </source>
</evidence>
<keyword evidence="3" id="KW-1185">Reference proteome</keyword>
<evidence type="ECO:0000313" key="3">
    <source>
        <dbReference type="Proteomes" id="UP000198634"/>
    </source>
</evidence>
<dbReference type="Proteomes" id="UP000198634">
    <property type="component" value="Unassembled WGS sequence"/>
</dbReference>
<name>A0A1H9A725_9RHOB</name>
<dbReference type="AlphaFoldDB" id="A0A1H9A725"/>
<keyword evidence="1" id="KW-0812">Transmembrane</keyword>
<reference evidence="2 3" key="1">
    <citation type="submission" date="2016-10" db="EMBL/GenBank/DDBJ databases">
        <authorList>
            <person name="de Groot N.N."/>
        </authorList>
    </citation>
    <scope>NUCLEOTIDE SEQUENCE [LARGE SCALE GENOMIC DNA]</scope>
    <source>
        <strain evidence="2 3">DSM 22007</strain>
    </source>
</reference>
<organism evidence="2 3">
    <name type="scientific">Thalassovita taeanensis</name>
    <dbReference type="NCBI Taxonomy" id="657014"/>
    <lineage>
        <taxon>Bacteria</taxon>
        <taxon>Pseudomonadati</taxon>
        <taxon>Pseudomonadota</taxon>
        <taxon>Alphaproteobacteria</taxon>
        <taxon>Rhodobacterales</taxon>
        <taxon>Roseobacteraceae</taxon>
        <taxon>Thalassovita</taxon>
    </lineage>
</organism>
<sequence>MPNSAENLLKRIRELQDQFEAELAKRREALRYTLKNGRVVFDDETRREHRAQRVRLMAFLRQTRPLVALTSPLIYSLIIPFVLLDLFVTVYQAVCFPIYEIPKVRRRDHIRIDRHHLAYLNGLQKLNCIYCGYGNGLISYVREIAGRTEAYWCPIKHAARVDGAHDHYAGFIDYGDGEGFEPGVERLRKALKDQVK</sequence>
<keyword evidence="1" id="KW-1133">Transmembrane helix</keyword>
<dbReference type="EMBL" id="FOEP01000002">
    <property type="protein sequence ID" value="SEP71768.1"/>
    <property type="molecule type" value="Genomic_DNA"/>
</dbReference>
<feature type="transmembrane region" description="Helical" evidence="1">
    <location>
        <begin position="73"/>
        <end position="99"/>
    </location>
</feature>
<keyword evidence="1" id="KW-0472">Membrane</keyword>
<accession>A0A1H9A725</accession>
<proteinExistence type="predicted"/>